<feature type="compositionally biased region" description="Acidic residues" evidence="2">
    <location>
        <begin position="300"/>
        <end position="309"/>
    </location>
</feature>
<feature type="region of interest" description="Disordered" evidence="2">
    <location>
        <begin position="298"/>
        <end position="325"/>
    </location>
</feature>
<feature type="compositionally biased region" description="Low complexity" evidence="2">
    <location>
        <begin position="365"/>
        <end position="379"/>
    </location>
</feature>
<comment type="similarity">
    <text evidence="1">Belongs to the arrestin family. PalF/RIM8 subfamily.</text>
</comment>
<dbReference type="InterPro" id="IPR014756">
    <property type="entry name" value="Ig_E-set"/>
</dbReference>
<accession>A0AAD7XUZ0</accession>
<dbReference type="InterPro" id="IPR011022">
    <property type="entry name" value="Arrestin_C-like"/>
</dbReference>
<evidence type="ECO:0008006" key="7">
    <source>
        <dbReference type="Google" id="ProtNLM"/>
    </source>
</evidence>
<evidence type="ECO:0000256" key="2">
    <source>
        <dbReference type="SAM" id="MobiDB-lite"/>
    </source>
</evidence>
<dbReference type="InterPro" id="IPR011021">
    <property type="entry name" value="Arrestin-like_N"/>
</dbReference>
<dbReference type="AlphaFoldDB" id="A0AAD7XUZ0"/>
<dbReference type="GO" id="GO:0030674">
    <property type="term" value="F:protein-macromolecule adaptor activity"/>
    <property type="evidence" value="ECO:0007669"/>
    <property type="project" value="TreeGrafter"/>
</dbReference>
<evidence type="ECO:0000313" key="5">
    <source>
        <dbReference type="EMBL" id="KAJ8653828.1"/>
    </source>
</evidence>
<sequence length="502" mass="56360">MKLKSGKTLDITLNEEKFYFPGEHLQGNVIVHPKNPTKTSYIMLKFIGEVLLTIKDKETIVLFQETKQLRLSGDDKTFVLEAKPYTFPFEFEVPQNVDLTSSMEFAKKARVRYTLTAIHHRPMVPETFCNKAEYVVPILEYLDIEEAQFKASQEKSVSVSKSLNKLCHLRVTTPHIGYARGSIVHVGATLNFVEPLVVTKGLKVSLVRIADIRHGRHRYTKEEVLRSVVHDINIYGPFNFTQAISCQLPIPTSTPPTIGFRGTTLRMYYQVRVRAKLSEEKKAEVNLPIVVGTWPRADIPIDDDDDDESITYMSDTHSEPTSESFRLSLSGNYRASFASSATHIRPATYHTTTNHPNQSVDRSDSNASSRRSYASSIQSWDSLSRNTSLSMPDTPQSRNDPSEQLLHIRRSSRTPYDHATSSFLPTSPVAAAAAPPPPPAPPASANKHVPILQPILSGGLDDMIDSSSSDDDDDDGDLLRILQKKKRSAQRMQRKQMMHHGM</sequence>
<dbReference type="GeneID" id="83217912"/>
<feature type="region of interest" description="Disordered" evidence="2">
    <location>
        <begin position="428"/>
        <end position="447"/>
    </location>
</feature>
<feature type="region of interest" description="Disordered" evidence="2">
    <location>
        <begin position="344"/>
        <end position="402"/>
    </location>
</feature>
<protein>
    <recommendedName>
        <fullName evidence="7">Arrestin C-terminal-like domain-containing protein</fullName>
    </recommendedName>
</protein>
<proteinExistence type="inferred from homology"/>
<dbReference type="GO" id="GO:0005886">
    <property type="term" value="C:plasma membrane"/>
    <property type="evidence" value="ECO:0007669"/>
    <property type="project" value="TreeGrafter"/>
</dbReference>
<feature type="domain" description="Arrestin C-terminal-like" evidence="4">
    <location>
        <begin position="167"/>
        <end position="295"/>
    </location>
</feature>
<feature type="domain" description="Arrestin-like N-terminal" evidence="3">
    <location>
        <begin position="11"/>
        <end position="140"/>
    </location>
</feature>
<evidence type="ECO:0000259" key="3">
    <source>
        <dbReference type="Pfam" id="PF00339"/>
    </source>
</evidence>
<comment type="caution">
    <text evidence="5">The sequence shown here is derived from an EMBL/GenBank/DDBJ whole genome shotgun (WGS) entry which is preliminary data.</text>
</comment>
<dbReference type="Gene3D" id="2.60.40.640">
    <property type="match status" value="2"/>
</dbReference>
<keyword evidence="6" id="KW-1185">Reference proteome</keyword>
<feature type="compositionally biased region" description="Acidic residues" evidence="2">
    <location>
        <begin position="462"/>
        <end position="476"/>
    </location>
</feature>
<dbReference type="Pfam" id="PF02752">
    <property type="entry name" value="Arrestin_C"/>
    <property type="match status" value="1"/>
</dbReference>
<gene>
    <name evidence="5" type="ORF">O0I10_010509</name>
</gene>
<dbReference type="InterPro" id="IPR014752">
    <property type="entry name" value="Arrestin-like_C"/>
</dbReference>
<dbReference type="Proteomes" id="UP001234581">
    <property type="component" value="Unassembled WGS sequence"/>
</dbReference>
<feature type="compositionally biased region" description="Basic residues" evidence="2">
    <location>
        <begin position="482"/>
        <end position="502"/>
    </location>
</feature>
<evidence type="ECO:0000313" key="6">
    <source>
        <dbReference type="Proteomes" id="UP001234581"/>
    </source>
</evidence>
<dbReference type="GO" id="GO:0031625">
    <property type="term" value="F:ubiquitin protein ligase binding"/>
    <property type="evidence" value="ECO:0007669"/>
    <property type="project" value="TreeGrafter"/>
</dbReference>
<name>A0AAD7XUZ0_9FUNG</name>
<feature type="compositionally biased region" description="Polar residues" evidence="2">
    <location>
        <begin position="311"/>
        <end position="325"/>
    </location>
</feature>
<dbReference type="SUPFAM" id="SSF81296">
    <property type="entry name" value="E set domains"/>
    <property type="match status" value="2"/>
</dbReference>
<dbReference type="Pfam" id="PF00339">
    <property type="entry name" value="Arrestin_N"/>
    <property type="match status" value="1"/>
</dbReference>
<dbReference type="EMBL" id="JARTCD010000071">
    <property type="protein sequence ID" value="KAJ8653828.1"/>
    <property type="molecule type" value="Genomic_DNA"/>
</dbReference>
<dbReference type="GO" id="GO:0005829">
    <property type="term" value="C:cytosol"/>
    <property type="evidence" value="ECO:0007669"/>
    <property type="project" value="TreeGrafter"/>
</dbReference>
<organism evidence="5 6">
    <name type="scientific">Lichtheimia ornata</name>
    <dbReference type="NCBI Taxonomy" id="688661"/>
    <lineage>
        <taxon>Eukaryota</taxon>
        <taxon>Fungi</taxon>
        <taxon>Fungi incertae sedis</taxon>
        <taxon>Mucoromycota</taxon>
        <taxon>Mucoromycotina</taxon>
        <taxon>Mucoromycetes</taxon>
        <taxon>Mucorales</taxon>
        <taxon>Lichtheimiaceae</taxon>
        <taxon>Lichtheimia</taxon>
    </lineage>
</organism>
<dbReference type="GO" id="GO:0070086">
    <property type="term" value="P:ubiquitin-dependent endocytosis"/>
    <property type="evidence" value="ECO:0007669"/>
    <property type="project" value="TreeGrafter"/>
</dbReference>
<reference evidence="5 6" key="1">
    <citation type="submission" date="2023-03" db="EMBL/GenBank/DDBJ databases">
        <title>Genome sequence of Lichtheimia ornata CBS 291.66.</title>
        <authorList>
            <person name="Mohabir J.T."/>
            <person name="Shea T.P."/>
            <person name="Kurbessoian T."/>
            <person name="Berby B."/>
            <person name="Fontaine J."/>
            <person name="Livny J."/>
            <person name="Gnirke A."/>
            <person name="Stajich J.E."/>
            <person name="Cuomo C.A."/>
        </authorList>
    </citation>
    <scope>NUCLEOTIDE SEQUENCE [LARGE SCALE GENOMIC DNA]</scope>
    <source>
        <strain evidence="5">CBS 291.66</strain>
    </source>
</reference>
<evidence type="ECO:0000259" key="4">
    <source>
        <dbReference type="Pfam" id="PF02752"/>
    </source>
</evidence>
<dbReference type="PANTHER" id="PTHR11188">
    <property type="entry name" value="ARRESTIN DOMAIN CONTAINING PROTEIN"/>
    <property type="match status" value="1"/>
</dbReference>
<feature type="region of interest" description="Disordered" evidence="2">
    <location>
        <begin position="452"/>
        <end position="502"/>
    </location>
</feature>
<dbReference type="PANTHER" id="PTHR11188:SF161">
    <property type="entry name" value="PH-RESPONSE REGULATOR PROTEIN PALF_RIM8"/>
    <property type="match status" value="1"/>
</dbReference>
<dbReference type="InterPro" id="IPR050357">
    <property type="entry name" value="Arrestin_domain-protein"/>
</dbReference>
<dbReference type="RefSeq" id="XP_058338742.1">
    <property type="nucleotide sequence ID" value="XM_058490488.1"/>
</dbReference>
<feature type="compositionally biased region" description="Polar residues" evidence="2">
    <location>
        <begin position="380"/>
        <end position="399"/>
    </location>
</feature>
<evidence type="ECO:0000256" key="1">
    <source>
        <dbReference type="ARBA" id="ARBA00037950"/>
    </source>
</evidence>